<dbReference type="InterPro" id="IPR009057">
    <property type="entry name" value="Homeodomain-like_sf"/>
</dbReference>
<dbReference type="InterPro" id="IPR001647">
    <property type="entry name" value="HTH_TetR"/>
</dbReference>
<evidence type="ECO:0000313" key="6">
    <source>
        <dbReference type="EMBL" id="CAA9414366.1"/>
    </source>
</evidence>
<evidence type="ECO:0000256" key="1">
    <source>
        <dbReference type="ARBA" id="ARBA00023015"/>
    </source>
</evidence>
<evidence type="ECO:0000256" key="2">
    <source>
        <dbReference type="ARBA" id="ARBA00023125"/>
    </source>
</evidence>
<keyword evidence="2 4" id="KW-0238">DNA-binding</keyword>
<dbReference type="InterPro" id="IPR050109">
    <property type="entry name" value="HTH-type_TetR-like_transc_reg"/>
</dbReference>
<organism evidence="6">
    <name type="scientific">uncultured Rubellimicrobium sp</name>
    <dbReference type="NCBI Taxonomy" id="543078"/>
    <lineage>
        <taxon>Bacteria</taxon>
        <taxon>Pseudomonadati</taxon>
        <taxon>Pseudomonadota</taxon>
        <taxon>Alphaproteobacteria</taxon>
        <taxon>Rhodobacterales</taxon>
        <taxon>Roseobacteraceae</taxon>
        <taxon>Rubellimicrobium</taxon>
        <taxon>environmental samples</taxon>
    </lineage>
</organism>
<feature type="domain" description="HTH tetR-type" evidence="5">
    <location>
        <begin position="19"/>
        <end position="79"/>
    </location>
</feature>
<dbReference type="EMBL" id="CADCUU010000255">
    <property type="protein sequence ID" value="CAA9414366.1"/>
    <property type="molecule type" value="Genomic_DNA"/>
</dbReference>
<dbReference type="Gene3D" id="1.10.357.10">
    <property type="entry name" value="Tetracycline Repressor, domain 2"/>
    <property type="match status" value="1"/>
</dbReference>
<accession>A0A6J4PJ89</accession>
<dbReference type="Pfam" id="PF00440">
    <property type="entry name" value="TetR_N"/>
    <property type="match status" value="1"/>
</dbReference>
<dbReference type="GO" id="GO:0000976">
    <property type="term" value="F:transcription cis-regulatory region binding"/>
    <property type="evidence" value="ECO:0007669"/>
    <property type="project" value="TreeGrafter"/>
</dbReference>
<feature type="DNA-binding region" description="H-T-H motif" evidence="4">
    <location>
        <begin position="42"/>
        <end position="61"/>
    </location>
</feature>
<evidence type="ECO:0000259" key="5">
    <source>
        <dbReference type="PROSITE" id="PS50977"/>
    </source>
</evidence>
<dbReference type="PROSITE" id="PS50977">
    <property type="entry name" value="HTH_TETR_2"/>
    <property type="match status" value="1"/>
</dbReference>
<evidence type="ECO:0000256" key="4">
    <source>
        <dbReference type="PROSITE-ProRule" id="PRU00335"/>
    </source>
</evidence>
<keyword evidence="1" id="KW-0805">Transcription regulation</keyword>
<evidence type="ECO:0000256" key="3">
    <source>
        <dbReference type="ARBA" id="ARBA00023163"/>
    </source>
</evidence>
<dbReference type="InterPro" id="IPR025996">
    <property type="entry name" value="MT1864/Rv1816-like_C"/>
</dbReference>
<dbReference type="Pfam" id="PF13305">
    <property type="entry name" value="TetR_C_33"/>
    <property type="match status" value="1"/>
</dbReference>
<dbReference type="GO" id="GO:0003700">
    <property type="term" value="F:DNA-binding transcription factor activity"/>
    <property type="evidence" value="ECO:0007669"/>
    <property type="project" value="TreeGrafter"/>
</dbReference>
<dbReference type="AlphaFoldDB" id="A0A6J4PJ89"/>
<proteinExistence type="predicted"/>
<dbReference type="InterPro" id="IPR036271">
    <property type="entry name" value="Tet_transcr_reg_TetR-rel_C_sf"/>
</dbReference>
<sequence length="241" mass="24736">MANARTEGRAKASARYHHGDLRAALLAAGEAELAERGVEGFSLRGAAARAGVSHAAPAHHFGDADGLLTALAAEGFTRFAAAMRRRQAALEAGGEGSDQRAILDSDRRNRPGAIDGAGLGYIDFARAHPALFRLMFASQRPDFADSALRAAAEDAFDILAGAVGAARGAGPWADEAGPADVAAAWALAHGLADLLLSNRLQFLRGAMETDPDGTALAIMRRLVLCAPEAEAGAGCARLGGS</sequence>
<keyword evidence="3" id="KW-0804">Transcription</keyword>
<reference evidence="6" key="1">
    <citation type="submission" date="2020-02" db="EMBL/GenBank/DDBJ databases">
        <authorList>
            <person name="Meier V. D."/>
        </authorList>
    </citation>
    <scope>NUCLEOTIDE SEQUENCE</scope>
    <source>
        <strain evidence="6">AVDCRST_MAG15</strain>
    </source>
</reference>
<dbReference type="SUPFAM" id="SSF46689">
    <property type="entry name" value="Homeodomain-like"/>
    <property type="match status" value="1"/>
</dbReference>
<name>A0A6J4PJ89_9RHOB</name>
<dbReference type="PANTHER" id="PTHR30055">
    <property type="entry name" value="HTH-TYPE TRANSCRIPTIONAL REGULATOR RUTR"/>
    <property type="match status" value="1"/>
</dbReference>
<protein>
    <submittedName>
        <fullName evidence="6">Transcriptional regulator, AcrR family</fullName>
    </submittedName>
</protein>
<dbReference type="PANTHER" id="PTHR30055:SF220">
    <property type="entry name" value="TETR-FAMILY REGULATORY PROTEIN"/>
    <property type="match status" value="1"/>
</dbReference>
<gene>
    <name evidence="6" type="ORF">AVDCRST_MAG15-1792</name>
</gene>
<dbReference type="SUPFAM" id="SSF48498">
    <property type="entry name" value="Tetracyclin repressor-like, C-terminal domain"/>
    <property type="match status" value="1"/>
</dbReference>